<evidence type="ECO:0000313" key="5">
    <source>
        <dbReference type="EMBL" id="SMH52938.1"/>
    </source>
</evidence>
<dbReference type="PANTHER" id="PTHR47235">
    <property type="entry name" value="BLR6548 PROTEIN"/>
    <property type="match status" value="1"/>
</dbReference>
<dbReference type="Gene3D" id="3.40.50.2300">
    <property type="match status" value="2"/>
</dbReference>
<feature type="domain" description="Leucine-binding protein" evidence="4">
    <location>
        <begin position="33"/>
        <end position="379"/>
    </location>
</feature>
<dbReference type="OrthoDB" id="9791590at2"/>
<dbReference type="InterPro" id="IPR028082">
    <property type="entry name" value="Peripla_BP_I"/>
</dbReference>
<evidence type="ECO:0000256" key="2">
    <source>
        <dbReference type="ARBA" id="ARBA00022729"/>
    </source>
</evidence>
<keyword evidence="6" id="KW-1185">Reference proteome</keyword>
<gene>
    <name evidence="5" type="ORF">SAMN02982922_4739</name>
</gene>
<comment type="similarity">
    <text evidence="1">Belongs to the leucine-binding protein family.</text>
</comment>
<reference evidence="5 6" key="1">
    <citation type="submission" date="2017-04" db="EMBL/GenBank/DDBJ databases">
        <authorList>
            <person name="Afonso C.L."/>
            <person name="Miller P.J."/>
            <person name="Scott M.A."/>
            <person name="Spackman E."/>
            <person name="Goraichik I."/>
            <person name="Dimitrov K.M."/>
            <person name="Suarez D.L."/>
            <person name="Swayne D.E."/>
        </authorList>
    </citation>
    <scope>NUCLEOTIDE SEQUENCE [LARGE SCALE GENOMIC DNA]</scope>
    <source>
        <strain evidence="5 6">B5P</strain>
    </source>
</reference>
<evidence type="ECO:0000259" key="4">
    <source>
        <dbReference type="Pfam" id="PF13458"/>
    </source>
</evidence>
<protein>
    <submittedName>
        <fullName evidence="5">Amino acid/amide ABC transporter substrate-binding protein, HAAT family</fullName>
    </submittedName>
</protein>
<dbReference type="PANTHER" id="PTHR47235:SF1">
    <property type="entry name" value="BLR6548 PROTEIN"/>
    <property type="match status" value="1"/>
</dbReference>
<dbReference type="EMBL" id="FXBL01000004">
    <property type="protein sequence ID" value="SMH52938.1"/>
    <property type="molecule type" value="Genomic_DNA"/>
</dbReference>
<proteinExistence type="inferred from homology"/>
<evidence type="ECO:0000256" key="3">
    <source>
        <dbReference type="SAM" id="SignalP"/>
    </source>
</evidence>
<accession>A0A1X7PPL7</accession>
<feature type="signal peptide" evidence="3">
    <location>
        <begin position="1"/>
        <end position="24"/>
    </location>
</feature>
<evidence type="ECO:0000256" key="1">
    <source>
        <dbReference type="ARBA" id="ARBA00010062"/>
    </source>
</evidence>
<organism evidence="5 6">
    <name type="scientific">Mesorhizobium australicum</name>
    <dbReference type="NCBI Taxonomy" id="536018"/>
    <lineage>
        <taxon>Bacteria</taxon>
        <taxon>Pseudomonadati</taxon>
        <taxon>Pseudomonadota</taxon>
        <taxon>Alphaproteobacteria</taxon>
        <taxon>Hyphomicrobiales</taxon>
        <taxon>Phyllobacteriaceae</taxon>
        <taxon>Mesorhizobium</taxon>
    </lineage>
</organism>
<name>A0A1X7PPL7_9HYPH</name>
<dbReference type="SUPFAM" id="SSF53822">
    <property type="entry name" value="Periplasmic binding protein-like I"/>
    <property type="match status" value="1"/>
</dbReference>
<sequence>MKTALRTSILAAGLALGMSSAAFATQGVTDTEVVIGSNGDLSGIFAAFNVGAIKAAQVMFDEVNEKGGIHGRKIRFVVEDHGYQVPKAVQNFNKLINSDKVFAMILNLGTPHNIAGFPMMQAKQVANVGPLTAARQMLEGDITYKYAGFSSYYDQMRAGVRHLAKEKGAKNVCAMYLPTDFGLEVYEGTKDETEALGLTFAAETTHKPDEQDFVGTISKLRDAKCDIVATAVGVRQTIVAFGTAKKLGWTNVSFIGSSAGFNTAVAKVPEGVTEGYYAAAGWTDHEARMDNPEVKAWAENYKAKTGEPAGTAAILGYGAANTLIKALEAAGKDLTAESFQKGMESLEYTDVVSGDVPVKYGPNDHQGGDLIFISQIQGGKWVEIGRVDPTKSQ</sequence>
<dbReference type="Pfam" id="PF13458">
    <property type="entry name" value="Peripla_BP_6"/>
    <property type="match status" value="1"/>
</dbReference>
<keyword evidence="2 3" id="KW-0732">Signal</keyword>
<dbReference type="RefSeq" id="WP_085466399.1">
    <property type="nucleotide sequence ID" value="NZ_FXBL01000004.1"/>
</dbReference>
<evidence type="ECO:0000313" key="6">
    <source>
        <dbReference type="Proteomes" id="UP000193083"/>
    </source>
</evidence>
<dbReference type="CDD" id="cd06343">
    <property type="entry name" value="PBP1_ABC_ligand_binding-like"/>
    <property type="match status" value="1"/>
</dbReference>
<dbReference type="AlphaFoldDB" id="A0A1X7PPL7"/>
<feature type="chain" id="PRO_5012824106" evidence="3">
    <location>
        <begin position="25"/>
        <end position="393"/>
    </location>
</feature>
<dbReference type="InterPro" id="IPR028081">
    <property type="entry name" value="Leu-bd"/>
</dbReference>
<dbReference type="Proteomes" id="UP000193083">
    <property type="component" value="Unassembled WGS sequence"/>
</dbReference>